<protein>
    <recommendedName>
        <fullName evidence="4">Deoxyribodipyrimidine photo-lyase</fullName>
        <ecNumber evidence="3">4.1.99.3</ecNumber>
    </recommendedName>
    <alternativeName>
        <fullName evidence="11">DNA photolyase</fullName>
    </alternativeName>
</protein>
<evidence type="ECO:0000256" key="8">
    <source>
        <dbReference type="ARBA" id="ARBA00023125"/>
    </source>
</evidence>
<dbReference type="EMBL" id="ABEU02000005">
    <property type="protein sequence ID" value="PNR53517.1"/>
    <property type="molecule type" value="Genomic_DNA"/>
</dbReference>
<evidence type="ECO:0000256" key="5">
    <source>
        <dbReference type="ARBA" id="ARBA00022630"/>
    </source>
</evidence>
<dbReference type="AlphaFoldDB" id="A0A2K1KIA8"/>
<feature type="compositionally biased region" description="Basic and acidic residues" evidence="14">
    <location>
        <begin position="156"/>
        <end position="170"/>
    </location>
</feature>
<dbReference type="OrthoDB" id="496749at2759"/>
<evidence type="ECO:0000256" key="4">
    <source>
        <dbReference type="ARBA" id="ARBA00014046"/>
    </source>
</evidence>
<keyword evidence="6" id="KW-0227">DNA damage</keyword>
<evidence type="ECO:0000256" key="9">
    <source>
        <dbReference type="ARBA" id="ARBA00023204"/>
    </source>
</evidence>
<sequence>MRDLHGSRVTHVMRSVTLYSGCANFSSRWNAATFRTSVFYTEKRALTLFSKPCLHGPAAFKSNTVQSLATYAREFYSVGFRTHSVFEVRRSVTCSAVRKSSKEMPPKKKLKALSVVKEEVHSEPKGRSLKPPKVEEEGEVSELSRKRPKPSSTVTEEDKVTESRVEKLGKDAAAAASSNSERRPPLSLGVHPGRIQNLKLGENEHGPVVYWMSRDHRSRDNWALLHAVHQAREKGVPVAVAFNLVESFLEARARHFGFMLRGLRVVEQNLKAVNIPFFLFRGNPVETIPEFLKKCNASLLVMDYSSLRIGRQWRNGVCENVASSVAVAEVDAHNVVPVWRASDKLEYGARTIRNKINNQLAEFLNEYPVLENPGKPWEAGAPDTIDWDALIAEVSRFGSEVPEVTWCEAGEDAALEALAGKSKGFVNIRIRNYVNRNDPSKPTGLSGLSPYLHYGHISAQRCALEARKVRKVHTKSVDAFLEELIVRGGLAENFCHYQPNYDNLKGAWGWAQESLRIHAKDKREVVYTESELEAGKTHDKLWNAAQLEMVYYGKMHGFMRMYWAKKILEWTESPEEALRIAIYLNDKYELDGRDPNGYVGCMWSICGIHDQGWKERPVFGKIRYMNFNGCKRKFNVDGYIMNVNQMVAKTKKQLKEGSTTAAPSKPVAGKSDKL</sequence>
<dbReference type="InterPro" id="IPR036134">
    <property type="entry name" value="Crypto/Photolyase_FAD-like_sf"/>
</dbReference>
<name>A0A2K1KIA8_PHYPA</name>
<comment type="function">
    <text evidence="13">Involved in repair of UV radiation-induced DNA damage. Catalyzes the light-dependent monomerization (300-600 nm) of cyclobutylpyrimidine dimers (CPDs), which are formed between adjacent bases on the same DNA strand upon exposure to ultraviolet radiation. Required for plant survival in the presence of UV-B light. Not involved in the repair of (6-4) photoproducts.</text>
</comment>
<dbReference type="InterPro" id="IPR052219">
    <property type="entry name" value="Photolyase_Class-2"/>
</dbReference>
<dbReference type="OMA" id="GMHDRAH"/>
<evidence type="ECO:0000313" key="17">
    <source>
        <dbReference type="EnsemblPlants" id="Pp3c5_3400V3.1"/>
    </source>
</evidence>
<feature type="compositionally biased region" description="Basic and acidic residues" evidence="14">
    <location>
        <begin position="116"/>
        <end position="126"/>
    </location>
</feature>
<dbReference type="SUPFAM" id="SSF48173">
    <property type="entry name" value="Cryptochrome/photolyase FAD-binding domain"/>
    <property type="match status" value="1"/>
</dbReference>
<evidence type="ECO:0000256" key="13">
    <source>
        <dbReference type="ARBA" id="ARBA00055119"/>
    </source>
</evidence>
<dbReference type="EnsemblPlants" id="Pp3c5_3400V3.1">
    <property type="protein sequence ID" value="Pp3c5_3400V3.1"/>
    <property type="gene ID" value="Pp3c5_3400"/>
</dbReference>
<dbReference type="PROSITE" id="PS01084">
    <property type="entry name" value="DNA_PHOTOLYASES_2_2"/>
    <property type="match status" value="1"/>
</dbReference>
<evidence type="ECO:0000256" key="1">
    <source>
        <dbReference type="ARBA" id="ARBA00001974"/>
    </source>
</evidence>
<evidence type="ECO:0000256" key="14">
    <source>
        <dbReference type="SAM" id="MobiDB-lite"/>
    </source>
</evidence>
<dbReference type="SUPFAM" id="SSF52425">
    <property type="entry name" value="Cryptochrome/photolyase, N-terminal domain"/>
    <property type="match status" value="1"/>
</dbReference>
<feature type="region of interest" description="Disordered" evidence="14">
    <location>
        <begin position="654"/>
        <end position="674"/>
    </location>
</feature>
<reference evidence="16 18" key="2">
    <citation type="journal article" date="2018" name="Plant J.">
        <title>The Physcomitrella patens chromosome-scale assembly reveals moss genome structure and evolution.</title>
        <authorList>
            <person name="Lang D."/>
            <person name="Ullrich K.K."/>
            <person name="Murat F."/>
            <person name="Fuchs J."/>
            <person name="Jenkins J."/>
            <person name="Haas F.B."/>
            <person name="Piednoel M."/>
            <person name="Gundlach H."/>
            <person name="Van Bel M."/>
            <person name="Meyberg R."/>
            <person name="Vives C."/>
            <person name="Morata J."/>
            <person name="Symeonidi A."/>
            <person name="Hiss M."/>
            <person name="Muchero W."/>
            <person name="Kamisugi Y."/>
            <person name="Saleh O."/>
            <person name="Blanc G."/>
            <person name="Decker E.L."/>
            <person name="van Gessel N."/>
            <person name="Grimwood J."/>
            <person name="Hayes R.D."/>
            <person name="Graham S.W."/>
            <person name="Gunter L.E."/>
            <person name="McDaniel S.F."/>
            <person name="Hoernstein S.N.W."/>
            <person name="Larsson A."/>
            <person name="Li F.W."/>
            <person name="Perroud P.F."/>
            <person name="Phillips J."/>
            <person name="Ranjan P."/>
            <person name="Rokshar D.S."/>
            <person name="Rothfels C.J."/>
            <person name="Schneider L."/>
            <person name="Shu S."/>
            <person name="Stevenson D.W."/>
            <person name="Thummler F."/>
            <person name="Tillich M."/>
            <person name="Villarreal Aguilar J.C."/>
            <person name="Widiez T."/>
            <person name="Wong G.K."/>
            <person name="Wymore A."/>
            <person name="Zhang Y."/>
            <person name="Zimmer A.D."/>
            <person name="Quatrano R.S."/>
            <person name="Mayer K.F.X."/>
            <person name="Goodstein D."/>
            <person name="Casacuberta J.M."/>
            <person name="Vandepoele K."/>
            <person name="Reski R."/>
            <person name="Cuming A.C."/>
            <person name="Tuskan G.A."/>
            <person name="Maumus F."/>
            <person name="Salse J."/>
            <person name="Schmutz J."/>
            <person name="Rensing S.A."/>
        </authorList>
    </citation>
    <scope>NUCLEOTIDE SEQUENCE [LARGE SCALE GENOMIC DNA]</scope>
    <source>
        <strain evidence="17 18">cv. Gransden 2004</strain>
    </source>
</reference>
<dbReference type="RefSeq" id="XP_024374869.1">
    <property type="nucleotide sequence ID" value="XM_024519101.2"/>
</dbReference>
<reference evidence="16 18" key="1">
    <citation type="journal article" date="2008" name="Science">
        <title>The Physcomitrella genome reveals evolutionary insights into the conquest of land by plants.</title>
        <authorList>
            <person name="Rensing S."/>
            <person name="Lang D."/>
            <person name="Zimmer A."/>
            <person name="Terry A."/>
            <person name="Salamov A."/>
            <person name="Shapiro H."/>
            <person name="Nishiyama T."/>
            <person name="Perroud P.-F."/>
            <person name="Lindquist E."/>
            <person name="Kamisugi Y."/>
            <person name="Tanahashi T."/>
            <person name="Sakakibara K."/>
            <person name="Fujita T."/>
            <person name="Oishi K."/>
            <person name="Shin-I T."/>
            <person name="Kuroki Y."/>
            <person name="Toyoda A."/>
            <person name="Suzuki Y."/>
            <person name="Hashimoto A."/>
            <person name="Yamaguchi K."/>
            <person name="Sugano A."/>
            <person name="Kohara Y."/>
            <person name="Fujiyama A."/>
            <person name="Anterola A."/>
            <person name="Aoki S."/>
            <person name="Ashton N."/>
            <person name="Barbazuk W.B."/>
            <person name="Barker E."/>
            <person name="Bennetzen J."/>
            <person name="Bezanilla M."/>
            <person name="Blankenship R."/>
            <person name="Cho S.H."/>
            <person name="Dutcher S."/>
            <person name="Estelle M."/>
            <person name="Fawcett J.A."/>
            <person name="Gundlach H."/>
            <person name="Hanada K."/>
            <person name="Heyl A."/>
            <person name="Hicks K.A."/>
            <person name="Hugh J."/>
            <person name="Lohr M."/>
            <person name="Mayer K."/>
            <person name="Melkozernov A."/>
            <person name="Murata T."/>
            <person name="Nelson D."/>
            <person name="Pils B."/>
            <person name="Prigge M."/>
            <person name="Reiss B."/>
            <person name="Renner T."/>
            <person name="Rombauts S."/>
            <person name="Rushton P."/>
            <person name="Sanderfoot A."/>
            <person name="Schween G."/>
            <person name="Shiu S.-H."/>
            <person name="Stueber K."/>
            <person name="Theodoulou F.L."/>
            <person name="Tu H."/>
            <person name="Van de Peer Y."/>
            <person name="Verrier P.J."/>
            <person name="Waters E."/>
            <person name="Wood A."/>
            <person name="Yang L."/>
            <person name="Cove D."/>
            <person name="Cuming A."/>
            <person name="Hasebe M."/>
            <person name="Lucas S."/>
            <person name="Mishler D.B."/>
            <person name="Reski R."/>
            <person name="Grigoriev I."/>
            <person name="Quatrano R.S."/>
            <person name="Boore J.L."/>
        </authorList>
    </citation>
    <scope>NUCLEOTIDE SEQUENCE [LARGE SCALE GENOMIC DNA]</scope>
    <source>
        <strain evidence="17 18">cv. Gransden 2004</strain>
    </source>
</reference>
<dbReference type="Proteomes" id="UP000006727">
    <property type="component" value="Chromosome 5"/>
</dbReference>
<dbReference type="InterPro" id="IPR008148">
    <property type="entry name" value="DNA_photolyase_2"/>
</dbReference>
<dbReference type="Gene3D" id="1.10.579.10">
    <property type="entry name" value="DNA Cyclobutane Dipyrimidine Photolyase, subunit A, domain 3"/>
    <property type="match status" value="1"/>
</dbReference>
<dbReference type="KEGG" id="ppp:112282010"/>
<dbReference type="GeneID" id="112282010"/>
<evidence type="ECO:0000313" key="16">
    <source>
        <dbReference type="EMBL" id="PNR53517.1"/>
    </source>
</evidence>
<dbReference type="FunFam" id="3.40.50.620:FF:000110">
    <property type="entry name" value="Deoxyribodipyrimidine photolyase"/>
    <property type="match status" value="1"/>
</dbReference>
<evidence type="ECO:0000256" key="2">
    <source>
        <dbReference type="ARBA" id="ARBA00006409"/>
    </source>
</evidence>
<evidence type="ECO:0000256" key="3">
    <source>
        <dbReference type="ARBA" id="ARBA00013149"/>
    </source>
</evidence>
<dbReference type="Gramene" id="Pp3c5_3400V3.1">
    <property type="protein sequence ID" value="Pp3c5_3400V3.1"/>
    <property type="gene ID" value="Pp3c5_3400"/>
</dbReference>
<dbReference type="SMR" id="A0A2K1KIA8"/>
<evidence type="ECO:0000256" key="11">
    <source>
        <dbReference type="ARBA" id="ARBA00031671"/>
    </source>
</evidence>
<dbReference type="RefSeq" id="XP_073390524.1">
    <property type="nucleotide sequence ID" value="XM_073534423.1"/>
</dbReference>
<keyword evidence="18" id="KW-1185">Reference proteome</keyword>
<dbReference type="InterPro" id="IPR032673">
    <property type="entry name" value="DNA_photolyase_2_CS"/>
</dbReference>
<dbReference type="InterPro" id="IPR006050">
    <property type="entry name" value="DNA_photolyase_N"/>
</dbReference>
<dbReference type="Gene3D" id="1.25.40.80">
    <property type="match status" value="1"/>
</dbReference>
<comment type="cofactor">
    <cofactor evidence="1">
        <name>FAD</name>
        <dbReference type="ChEBI" id="CHEBI:57692"/>
    </cofactor>
</comment>
<keyword evidence="10" id="KW-0456">Lyase</keyword>
<dbReference type="InterPro" id="IPR036155">
    <property type="entry name" value="Crypto/Photolyase_N_sf"/>
</dbReference>
<evidence type="ECO:0000256" key="12">
    <source>
        <dbReference type="ARBA" id="ARBA00033999"/>
    </source>
</evidence>
<gene>
    <name evidence="17" type="primary">LOC112282010</name>
    <name evidence="16" type="ORF">PHYPA_007192</name>
</gene>
<feature type="region of interest" description="Disordered" evidence="14">
    <location>
        <begin position="99"/>
        <end position="190"/>
    </location>
</feature>
<keyword evidence="9" id="KW-0234">DNA repair</keyword>
<keyword evidence="5" id="KW-0285">Flavoprotein</keyword>
<dbReference type="FunCoup" id="A0A2K1KIA8">
    <property type="interactions" value="3"/>
</dbReference>
<reference evidence="17" key="3">
    <citation type="submission" date="2020-12" db="UniProtKB">
        <authorList>
            <consortium name="EnsemblPlants"/>
        </authorList>
    </citation>
    <scope>IDENTIFICATION</scope>
</reference>
<dbReference type="EnsemblPlants" id="Pp3c5_3400V3.6">
    <property type="protein sequence ID" value="Pp3c5_3400V3.6"/>
    <property type="gene ID" value="Pp3c5_3400"/>
</dbReference>
<dbReference type="InterPro" id="IPR014729">
    <property type="entry name" value="Rossmann-like_a/b/a_fold"/>
</dbReference>
<dbReference type="PROSITE" id="PS51645">
    <property type="entry name" value="PHR_CRY_ALPHA_BETA"/>
    <property type="match status" value="1"/>
</dbReference>
<dbReference type="Pfam" id="PF00875">
    <property type="entry name" value="DNA_photolyase"/>
    <property type="match status" value="1"/>
</dbReference>
<comment type="similarity">
    <text evidence="2">Belongs to the DNA photolyase class-2 family.</text>
</comment>
<evidence type="ECO:0000256" key="10">
    <source>
        <dbReference type="ARBA" id="ARBA00023239"/>
    </source>
</evidence>
<dbReference type="Gramene" id="Pp3c5_3400V3.6">
    <property type="protein sequence ID" value="Pp3c5_3400V3.6"/>
    <property type="gene ID" value="Pp3c5_3400"/>
</dbReference>
<keyword evidence="7" id="KW-0274">FAD</keyword>
<dbReference type="EC" id="4.1.99.3" evidence="3"/>
<evidence type="ECO:0000259" key="15">
    <source>
        <dbReference type="PROSITE" id="PS51645"/>
    </source>
</evidence>
<dbReference type="PaxDb" id="3218-PP1S72_320V6.1"/>
<evidence type="ECO:0000256" key="7">
    <source>
        <dbReference type="ARBA" id="ARBA00022827"/>
    </source>
</evidence>
<keyword evidence="8" id="KW-0238">DNA-binding</keyword>
<comment type="catalytic activity">
    <reaction evidence="12">
        <text>cyclobutadipyrimidine (in DNA) = 2 pyrimidine residues (in DNA).</text>
        <dbReference type="EC" id="4.1.99.3"/>
    </reaction>
</comment>
<dbReference type="GO" id="GO:0003677">
    <property type="term" value="F:DNA binding"/>
    <property type="evidence" value="ECO:0007669"/>
    <property type="project" value="UniProtKB-KW"/>
</dbReference>
<dbReference type="FunFam" id="1.10.579.10:FF:000002">
    <property type="entry name" value="Deoxyribodipyrimidine photolyase"/>
    <property type="match status" value="1"/>
</dbReference>
<evidence type="ECO:0000313" key="18">
    <source>
        <dbReference type="Proteomes" id="UP000006727"/>
    </source>
</evidence>
<dbReference type="GO" id="GO:0003904">
    <property type="term" value="F:deoxyribodipyrimidine photo-lyase activity"/>
    <property type="evidence" value="ECO:0000318"/>
    <property type="project" value="GO_Central"/>
</dbReference>
<dbReference type="PANTHER" id="PTHR10211">
    <property type="entry name" value="DEOXYRIBODIPYRIMIDINE PHOTOLYASE"/>
    <property type="match status" value="1"/>
</dbReference>
<dbReference type="GO" id="GO:0000719">
    <property type="term" value="P:photoreactive repair"/>
    <property type="evidence" value="ECO:0000318"/>
    <property type="project" value="GO_Central"/>
</dbReference>
<dbReference type="FunFam" id="1.25.40.80:FF:000004">
    <property type="entry name" value="Deoxyribodipyrimidine photolyase"/>
    <property type="match status" value="1"/>
</dbReference>
<organism evidence="16">
    <name type="scientific">Physcomitrium patens</name>
    <name type="common">Spreading-leaved earth moss</name>
    <name type="synonym">Physcomitrella patens</name>
    <dbReference type="NCBI Taxonomy" id="3218"/>
    <lineage>
        <taxon>Eukaryota</taxon>
        <taxon>Viridiplantae</taxon>
        <taxon>Streptophyta</taxon>
        <taxon>Embryophyta</taxon>
        <taxon>Bryophyta</taxon>
        <taxon>Bryophytina</taxon>
        <taxon>Bryopsida</taxon>
        <taxon>Funariidae</taxon>
        <taxon>Funariales</taxon>
        <taxon>Funariaceae</taxon>
        <taxon>Physcomitrium</taxon>
    </lineage>
</organism>
<dbReference type="RefSeq" id="XP_073390523.1">
    <property type="nucleotide sequence ID" value="XM_073534422.1"/>
</dbReference>
<dbReference type="STRING" id="3218.A0A2K1KIA8"/>
<proteinExistence type="inferred from homology"/>
<dbReference type="GO" id="GO:0009650">
    <property type="term" value="P:UV protection"/>
    <property type="evidence" value="ECO:0007669"/>
    <property type="project" value="UniProtKB-ARBA"/>
</dbReference>
<feature type="domain" description="Photolyase/cryptochrome alpha/beta" evidence="15">
    <location>
        <begin position="206"/>
        <end position="338"/>
    </location>
</feature>
<dbReference type="Gene3D" id="3.40.50.620">
    <property type="entry name" value="HUPs"/>
    <property type="match status" value="1"/>
</dbReference>
<evidence type="ECO:0000256" key="6">
    <source>
        <dbReference type="ARBA" id="ARBA00022763"/>
    </source>
</evidence>
<dbReference type="PANTHER" id="PTHR10211:SF0">
    <property type="entry name" value="DEOXYRIBODIPYRIMIDINE PHOTO-LYASE"/>
    <property type="match status" value="1"/>
</dbReference>
<accession>A0A2K1KIA8</accession>
<dbReference type="NCBIfam" id="TIGR00591">
    <property type="entry name" value="phr2"/>
    <property type="match status" value="1"/>
</dbReference>